<dbReference type="Pfam" id="PF00106">
    <property type="entry name" value="adh_short"/>
    <property type="match status" value="1"/>
</dbReference>
<evidence type="ECO:0000256" key="1">
    <source>
        <dbReference type="ARBA" id="ARBA00006484"/>
    </source>
</evidence>
<dbReference type="RefSeq" id="WP_132472325.1">
    <property type="nucleotide sequence ID" value="NZ_JBHRVM010000001.1"/>
</dbReference>
<dbReference type="EMBL" id="SMBX01000001">
    <property type="protein sequence ID" value="TCV02614.1"/>
    <property type="molecule type" value="Genomic_DNA"/>
</dbReference>
<dbReference type="Proteomes" id="UP000294692">
    <property type="component" value="Unassembled WGS sequence"/>
</dbReference>
<proteinExistence type="inferred from homology"/>
<dbReference type="OrthoDB" id="9810734at2"/>
<dbReference type="PRINTS" id="PR00080">
    <property type="entry name" value="SDRFAMILY"/>
</dbReference>
<accession>A0A4R3VFV7</accession>
<evidence type="ECO:0000313" key="4">
    <source>
        <dbReference type="EMBL" id="TCV02614.1"/>
    </source>
</evidence>
<comment type="caution">
    <text evidence="4">The sequence shown here is derived from an EMBL/GenBank/DDBJ whole genome shotgun (WGS) entry which is preliminary data.</text>
</comment>
<evidence type="ECO:0000256" key="2">
    <source>
        <dbReference type="ARBA" id="ARBA00023002"/>
    </source>
</evidence>
<dbReference type="InterPro" id="IPR002347">
    <property type="entry name" value="SDR_fam"/>
</dbReference>
<dbReference type="PANTHER" id="PTHR43669">
    <property type="entry name" value="5-KETO-D-GLUCONATE 5-REDUCTASE"/>
    <property type="match status" value="1"/>
</dbReference>
<dbReference type="InterPro" id="IPR036291">
    <property type="entry name" value="NAD(P)-bd_dom_sf"/>
</dbReference>
<evidence type="ECO:0000313" key="5">
    <source>
        <dbReference type="Proteomes" id="UP000294692"/>
    </source>
</evidence>
<dbReference type="PANTHER" id="PTHR43669:SF12">
    <property type="entry name" value="BLR5618 PROTEIN"/>
    <property type="match status" value="1"/>
</dbReference>
<dbReference type="InterPro" id="IPR020904">
    <property type="entry name" value="Sc_DH/Rdtase_CS"/>
</dbReference>
<gene>
    <name evidence="4" type="ORF">EV686_10168</name>
</gene>
<comment type="similarity">
    <text evidence="1 3">Belongs to the short-chain dehydrogenases/reductases (SDR) family.</text>
</comment>
<keyword evidence="2" id="KW-0560">Oxidoreductase</keyword>
<dbReference type="Gene3D" id="3.40.50.720">
    <property type="entry name" value="NAD(P)-binding Rossmann-like Domain"/>
    <property type="match status" value="1"/>
</dbReference>
<sequence>MTTSFKKTALVTGAGSGIGRSVSRALLAHGYNVVLAGRREEQLRETAQACDVSPDSWLAVPTDVSQPESVDRLFQAVRDTYGRLDLLFNNAGVFTAKKSLEEIDLDHWRASVDVNLTGAFLCTRAAFLIMKDQKPQGGRIINNGSISAHSPRPNSAGYTSTKHAITGLTKSASLDGRKYNIACGQIDIGNAATDMAQAMKGGILQADGSIRVEPTMSIEAVANAILYMDSLPLDANVQFMTVMATNMPYIGRG</sequence>
<dbReference type="GO" id="GO:0016491">
    <property type="term" value="F:oxidoreductase activity"/>
    <property type="evidence" value="ECO:0007669"/>
    <property type="project" value="UniProtKB-KW"/>
</dbReference>
<dbReference type="SUPFAM" id="SSF51735">
    <property type="entry name" value="NAD(P)-binding Rossmann-fold domains"/>
    <property type="match status" value="1"/>
</dbReference>
<dbReference type="FunFam" id="3.40.50.720:FF:000084">
    <property type="entry name" value="Short-chain dehydrogenase reductase"/>
    <property type="match status" value="1"/>
</dbReference>
<dbReference type="CDD" id="cd05233">
    <property type="entry name" value="SDR_c"/>
    <property type="match status" value="1"/>
</dbReference>
<evidence type="ECO:0000256" key="3">
    <source>
        <dbReference type="RuleBase" id="RU000363"/>
    </source>
</evidence>
<dbReference type="PROSITE" id="PS00061">
    <property type="entry name" value="ADH_SHORT"/>
    <property type="match status" value="1"/>
</dbReference>
<keyword evidence="5" id="KW-1185">Reference proteome</keyword>
<name>A0A4R3VFV7_9BURK</name>
<protein>
    <submittedName>
        <fullName evidence="4">NADP-dependent 3-hydroxy acid dehydrogenase YdfG</fullName>
    </submittedName>
</protein>
<reference evidence="4 5" key="1">
    <citation type="submission" date="2019-03" db="EMBL/GenBank/DDBJ databases">
        <title>Genomic Encyclopedia of Type Strains, Phase IV (KMG-IV): sequencing the most valuable type-strain genomes for metagenomic binning, comparative biology and taxonomic classification.</title>
        <authorList>
            <person name="Goeker M."/>
        </authorList>
    </citation>
    <scope>NUCLEOTIDE SEQUENCE [LARGE SCALE GENOMIC DNA]</scope>
    <source>
        <strain evidence="4 5">DSM 100048</strain>
    </source>
</reference>
<dbReference type="AlphaFoldDB" id="A0A4R3VFV7"/>
<organism evidence="4 5">
    <name type="scientific">Paracandidimonas soli</name>
    <dbReference type="NCBI Taxonomy" id="1917182"/>
    <lineage>
        <taxon>Bacteria</taxon>
        <taxon>Pseudomonadati</taxon>
        <taxon>Pseudomonadota</taxon>
        <taxon>Betaproteobacteria</taxon>
        <taxon>Burkholderiales</taxon>
        <taxon>Alcaligenaceae</taxon>
        <taxon>Paracandidimonas</taxon>
    </lineage>
</organism>
<dbReference type="PRINTS" id="PR00081">
    <property type="entry name" value="GDHRDH"/>
</dbReference>